<evidence type="ECO:0000256" key="1">
    <source>
        <dbReference type="ARBA" id="ARBA00004141"/>
    </source>
</evidence>
<dbReference type="Pfam" id="PF02361">
    <property type="entry name" value="CbiQ"/>
    <property type="match status" value="1"/>
</dbReference>
<evidence type="ECO:0000313" key="8">
    <source>
        <dbReference type="EMBL" id="TMR24789.1"/>
    </source>
</evidence>
<evidence type="ECO:0000256" key="2">
    <source>
        <dbReference type="ARBA" id="ARBA00022475"/>
    </source>
</evidence>
<protein>
    <submittedName>
        <fullName evidence="8">Energy-coupling factor transporter transmembrane protein EcfT</fullName>
    </submittedName>
</protein>
<dbReference type="OrthoDB" id="92887at2"/>
<keyword evidence="3 7" id="KW-0812">Transmembrane</keyword>
<dbReference type="InterPro" id="IPR051611">
    <property type="entry name" value="ECF_transporter_component"/>
</dbReference>
<dbReference type="GO" id="GO:0005886">
    <property type="term" value="C:plasma membrane"/>
    <property type="evidence" value="ECO:0007669"/>
    <property type="project" value="UniProtKB-ARBA"/>
</dbReference>
<sequence length="294" mass="32080">MTVRDSAAEQHQRLEEPRHERPESGAGQALPGRVEPPVRRPSRRAFLARLNPLAKIAATLPAMLFLLLVRDPWTPGLFAVAAVALAWAAGGVRPRWSLIVIPAALAWFTLLFALLAAEHVTAGTPVVVLGLRAGALEYGLATTLRMLALLSLALLGGVGTTGPDLVRALVQNLRVPYRFAYGALAALRFVPRFRHELEVITAAHRVRGVTGGRVRRTGRMLIPLQASAIRHAERVSLAMDARAFGAHPTRTERHRLRFGRAEVWFVTACWAVSVLLAVAVALSGQLRLLTSFHW</sequence>
<keyword evidence="2" id="KW-1003">Cell membrane</keyword>
<dbReference type="AlphaFoldDB" id="A0A5S4FVQ3"/>
<feature type="transmembrane region" description="Helical" evidence="7">
    <location>
        <begin position="263"/>
        <end position="284"/>
    </location>
</feature>
<evidence type="ECO:0000256" key="6">
    <source>
        <dbReference type="SAM" id="MobiDB-lite"/>
    </source>
</evidence>
<reference evidence="8 9" key="1">
    <citation type="submission" date="2019-05" db="EMBL/GenBank/DDBJ databases">
        <title>Draft genome sequence of Nonomuraea turkmeniaca DSM 43926.</title>
        <authorList>
            <person name="Saricaoglu S."/>
            <person name="Isik K."/>
        </authorList>
    </citation>
    <scope>NUCLEOTIDE SEQUENCE [LARGE SCALE GENOMIC DNA]</scope>
    <source>
        <strain evidence="8 9">DSM 43926</strain>
    </source>
</reference>
<organism evidence="8 9">
    <name type="scientific">Nonomuraea turkmeniaca</name>
    <dbReference type="NCBI Taxonomy" id="103838"/>
    <lineage>
        <taxon>Bacteria</taxon>
        <taxon>Bacillati</taxon>
        <taxon>Actinomycetota</taxon>
        <taxon>Actinomycetes</taxon>
        <taxon>Streptosporangiales</taxon>
        <taxon>Streptosporangiaceae</taxon>
        <taxon>Nonomuraea</taxon>
    </lineage>
</organism>
<evidence type="ECO:0000256" key="5">
    <source>
        <dbReference type="ARBA" id="ARBA00023136"/>
    </source>
</evidence>
<proteinExistence type="predicted"/>
<name>A0A5S4FVQ3_9ACTN</name>
<dbReference type="CDD" id="cd16914">
    <property type="entry name" value="EcfT"/>
    <property type="match status" value="1"/>
</dbReference>
<dbReference type="Proteomes" id="UP000309128">
    <property type="component" value="Unassembled WGS sequence"/>
</dbReference>
<feature type="compositionally biased region" description="Basic and acidic residues" evidence="6">
    <location>
        <begin position="1"/>
        <end position="23"/>
    </location>
</feature>
<feature type="region of interest" description="Disordered" evidence="6">
    <location>
        <begin position="1"/>
        <end position="37"/>
    </location>
</feature>
<dbReference type="RefSeq" id="WP_138664594.1">
    <property type="nucleotide sequence ID" value="NZ_VCKY01000007.1"/>
</dbReference>
<evidence type="ECO:0000256" key="7">
    <source>
        <dbReference type="SAM" id="Phobius"/>
    </source>
</evidence>
<evidence type="ECO:0000256" key="4">
    <source>
        <dbReference type="ARBA" id="ARBA00022989"/>
    </source>
</evidence>
<dbReference type="PANTHER" id="PTHR34857">
    <property type="entry name" value="SLL0384 PROTEIN"/>
    <property type="match status" value="1"/>
</dbReference>
<feature type="transmembrane region" description="Helical" evidence="7">
    <location>
        <begin position="46"/>
        <end position="67"/>
    </location>
</feature>
<feature type="transmembrane region" description="Helical" evidence="7">
    <location>
        <begin position="136"/>
        <end position="158"/>
    </location>
</feature>
<comment type="subcellular location">
    <subcellularLocation>
        <location evidence="1">Membrane</location>
        <topology evidence="1">Multi-pass membrane protein</topology>
    </subcellularLocation>
</comment>
<keyword evidence="5 7" id="KW-0472">Membrane</keyword>
<comment type="caution">
    <text evidence="8">The sequence shown here is derived from an EMBL/GenBank/DDBJ whole genome shotgun (WGS) entry which is preliminary data.</text>
</comment>
<keyword evidence="4 7" id="KW-1133">Transmembrane helix</keyword>
<gene>
    <name evidence="8" type="ORF">ETD86_03375</name>
</gene>
<accession>A0A5S4FVQ3</accession>
<evidence type="ECO:0000256" key="3">
    <source>
        <dbReference type="ARBA" id="ARBA00022692"/>
    </source>
</evidence>
<feature type="transmembrane region" description="Helical" evidence="7">
    <location>
        <begin position="96"/>
        <end position="116"/>
    </location>
</feature>
<dbReference type="EMBL" id="VCKY01000007">
    <property type="protein sequence ID" value="TMR24789.1"/>
    <property type="molecule type" value="Genomic_DNA"/>
</dbReference>
<evidence type="ECO:0000313" key="9">
    <source>
        <dbReference type="Proteomes" id="UP000309128"/>
    </source>
</evidence>
<dbReference type="InterPro" id="IPR003339">
    <property type="entry name" value="ABC/ECF_trnsptr_transmembrane"/>
</dbReference>
<feature type="transmembrane region" description="Helical" evidence="7">
    <location>
        <begin position="73"/>
        <end position="89"/>
    </location>
</feature>
<keyword evidence="9" id="KW-1185">Reference proteome</keyword>
<dbReference type="PANTHER" id="PTHR34857:SF2">
    <property type="entry name" value="SLL0384 PROTEIN"/>
    <property type="match status" value="1"/>
</dbReference>